<feature type="signal peptide" evidence="2">
    <location>
        <begin position="1"/>
        <end position="22"/>
    </location>
</feature>
<proteinExistence type="predicted"/>
<evidence type="ECO:0000256" key="1">
    <source>
        <dbReference type="SAM" id="MobiDB-lite"/>
    </source>
</evidence>
<evidence type="ECO:0000256" key="2">
    <source>
        <dbReference type="SAM" id="SignalP"/>
    </source>
</evidence>
<dbReference type="InterPro" id="IPR010496">
    <property type="entry name" value="AL/BT2_dom"/>
</dbReference>
<evidence type="ECO:0000313" key="5">
    <source>
        <dbReference type="Proteomes" id="UP000306196"/>
    </source>
</evidence>
<feature type="chain" id="PRO_5024375813" evidence="2">
    <location>
        <begin position="23"/>
        <end position="394"/>
    </location>
</feature>
<dbReference type="OrthoDB" id="176168at2"/>
<comment type="caution">
    <text evidence="4">The sequence shown here is derived from an EMBL/GenBank/DDBJ whole genome shotgun (WGS) entry which is preliminary data.</text>
</comment>
<dbReference type="AlphaFoldDB" id="A0A5R8KA91"/>
<dbReference type="Gene3D" id="2.60.120.560">
    <property type="entry name" value="Exo-inulinase, domain 1"/>
    <property type="match status" value="1"/>
</dbReference>
<feature type="region of interest" description="Disordered" evidence="1">
    <location>
        <begin position="231"/>
        <end position="251"/>
    </location>
</feature>
<dbReference type="EMBL" id="VAUV01000015">
    <property type="protein sequence ID" value="TLD69226.1"/>
    <property type="molecule type" value="Genomic_DNA"/>
</dbReference>
<feature type="domain" description="3-keto-alpha-glucoside-1,2-lyase/3-keto-2-hydroxy-glucal hydratase" evidence="3">
    <location>
        <begin position="71"/>
        <end position="264"/>
    </location>
</feature>
<sequence>MRVRHFLTPLCLLPLIMNSAQAAPPLPGFYGDAPDETHPWAVHDRNRPQPTVITPGTFSTPEVPGKPPSDAIVLFGGADGDLSKWSSDKNPDEATKWEVVDGALQCVPGSGYIRTKEEFGDCQLHVEWAAPAKVEGDSQGRGNSGVFLMGMMEIQVLDNYNNPSYADGMAGSMYGVNPPAVNALRPPGEWQSYDIVFRRPVYDGDIVLDPGYVTVFVNGVLVQDHTPIEGPTGHKARVKAKPFPEKGPFKLQDHGNPVRYRNIWYRPLPKRVVEGGLDGKLSEETTAAKRAEIAKMIVEDASKLEGRAKWLRMAESLIYHQDEAVLEKLSKVAEEQAAKLDEASDADLEAKKGEILEANNALQYLIKFDRIPADFPLAEKLAAIVKQKEWDKKK</sequence>
<feature type="compositionally biased region" description="Basic and acidic residues" evidence="1">
    <location>
        <begin position="242"/>
        <end position="251"/>
    </location>
</feature>
<keyword evidence="5" id="KW-1185">Reference proteome</keyword>
<dbReference type="GO" id="GO:0016787">
    <property type="term" value="F:hydrolase activity"/>
    <property type="evidence" value="ECO:0007669"/>
    <property type="project" value="InterPro"/>
</dbReference>
<organism evidence="4 5">
    <name type="scientific">Phragmitibacter flavus</name>
    <dbReference type="NCBI Taxonomy" id="2576071"/>
    <lineage>
        <taxon>Bacteria</taxon>
        <taxon>Pseudomonadati</taxon>
        <taxon>Verrucomicrobiota</taxon>
        <taxon>Verrucomicrobiia</taxon>
        <taxon>Verrucomicrobiales</taxon>
        <taxon>Verrucomicrobiaceae</taxon>
        <taxon>Phragmitibacter</taxon>
    </lineage>
</organism>
<gene>
    <name evidence="4" type="ORF">FEM03_19200</name>
</gene>
<evidence type="ECO:0000313" key="4">
    <source>
        <dbReference type="EMBL" id="TLD69226.1"/>
    </source>
</evidence>
<accession>A0A5R8KA91</accession>
<evidence type="ECO:0000259" key="3">
    <source>
        <dbReference type="Pfam" id="PF06439"/>
    </source>
</evidence>
<protein>
    <submittedName>
        <fullName evidence="4">DUF1080 domain-containing protein</fullName>
    </submittedName>
</protein>
<dbReference type="Proteomes" id="UP000306196">
    <property type="component" value="Unassembled WGS sequence"/>
</dbReference>
<reference evidence="4 5" key="1">
    <citation type="submission" date="2019-05" db="EMBL/GenBank/DDBJ databases">
        <title>Verrucobacter flavum gen. nov., sp. nov. a new member of the family Verrucomicrobiaceae.</title>
        <authorList>
            <person name="Szuroczki S."/>
            <person name="Abbaszade G."/>
            <person name="Szabo A."/>
            <person name="Felfoldi T."/>
            <person name="Schumann P."/>
            <person name="Boka K."/>
            <person name="Keki Z."/>
            <person name="Toumi M."/>
            <person name="Toth E."/>
        </authorList>
    </citation>
    <scope>NUCLEOTIDE SEQUENCE [LARGE SCALE GENOMIC DNA]</scope>
    <source>
        <strain evidence="4 5">MG-N-17</strain>
    </source>
</reference>
<keyword evidence="2" id="KW-0732">Signal</keyword>
<name>A0A5R8KA91_9BACT</name>
<dbReference type="Pfam" id="PF06439">
    <property type="entry name" value="3keto-disac_hyd"/>
    <property type="match status" value="1"/>
</dbReference>